<dbReference type="OrthoDB" id="21225at2759"/>
<dbReference type="AlphaFoldDB" id="A0A6G1HIB8"/>
<dbReference type="EMBL" id="ML996713">
    <property type="protein sequence ID" value="KAF2395597.1"/>
    <property type="molecule type" value="Genomic_DNA"/>
</dbReference>
<sequence length="714" mass="77518">MAEFQHRLRTKLFRRFSTQADPTSAPTEPQQSPHRQQQHHHSLPSSTPPPLLIPSPSSAKHPKSSLATITTAPSTPPSAPPAPPAPPAPNPPTKHPLTTLASPPTPSPSATGFPSASLSPAVKFALQAPTPTPPVRPPSNPRKQSLVHPSDTRVINALLDESTLTKNMLHRKVWVRRAGGTSTQIQVLEDDLVDDAKDAILRKFANSLGRTYDAPDLLLRISPTANAPTERLLAPDEPLCQTLDHYFPAGQTLDDALTIDVPARRTPRASPRVHAVAAAPAPYYYNYDDTRPHESGTDYFPPMPMPAPGPPPAVSPGILTSTSHDSRHSHATHPYPHPHHPERAMSVLTTGQLPALPSPGSRRHRRPNHPRQHTSSPTAISNVQPQPQQPAMPRPTTRPRLDSVGSVDKPVQPLVPPALPTPPVPVPAVEPAPVTKVVPERPPAGGKRRRGKVGGTHSGGSGEGMLGALTISPLLDTSVPPINVLIVEDNMINMKLLEQFIRRLKVRWQTAVNGREAVEKWRKGGFHLVLMDIQLPIMSGLEATKEIRRLERVNRIGAFSTAPTPVQQVREGAGSDEAGDGDALEDVKRLFKSPVIIVALTASNLQSDRHEALAAGCNDFLTKPVNFVWFERKVKEWGCMQALIDFDGWRNWKDFAQQNGLKDASAGDGKAKDARESAAIIFLLSPHGHGQVKSARPDPARLPRRRAKSALRNP</sequence>
<accession>A0A6G1HIB8</accession>
<reference evidence="7" key="1">
    <citation type="journal article" date="2020" name="Stud. Mycol.">
        <title>101 Dothideomycetes genomes: a test case for predicting lifestyles and emergence of pathogens.</title>
        <authorList>
            <person name="Haridas S."/>
            <person name="Albert R."/>
            <person name="Binder M."/>
            <person name="Bloem J."/>
            <person name="Labutti K."/>
            <person name="Salamov A."/>
            <person name="Andreopoulos B."/>
            <person name="Baker S."/>
            <person name="Barry K."/>
            <person name="Bills G."/>
            <person name="Bluhm B."/>
            <person name="Cannon C."/>
            <person name="Castanera R."/>
            <person name="Culley D."/>
            <person name="Daum C."/>
            <person name="Ezra D."/>
            <person name="Gonzalez J."/>
            <person name="Henrissat B."/>
            <person name="Kuo A."/>
            <person name="Liang C."/>
            <person name="Lipzen A."/>
            <person name="Lutzoni F."/>
            <person name="Magnuson J."/>
            <person name="Mondo S."/>
            <person name="Nolan M."/>
            <person name="Ohm R."/>
            <person name="Pangilinan J."/>
            <person name="Park H.-J."/>
            <person name="Ramirez L."/>
            <person name="Alfaro M."/>
            <person name="Sun H."/>
            <person name="Tritt A."/>
            <person name="Yoshinaga Y."/>
            <person name="Zwiers L.-H."/>
            <person name="Turgeon B."/>
            <person name="Goodwin S."/>
            <person name="Spatafora J."/>
            <person name="Crous P."/>
            <person name="Grigoriev I."/>
        </authorList>
    </citation>
    <scope>NUCLEOTIDE SEQUENCE</scope>
    <source>
        <strain evidence="7">CBS 262.69</strain>
    </source>
</reference>
<dbReference type="InterPro" id="IPR011006">
    <property type="entry name" value="CheY-like_superfamily"/>
</dbReference>
<keyword evidence="2" id="KW-0902">Two-component regulatory system</keyword>
<dbReference type="InterPro" id="IPR001789">
    <property type="entry name" value="Sig_transdc_resp-reg_receiver"/>
</dbReference>
<feature type="region of interest" description="Disordered" evidence="5">
    <location>
        <begin position="1"/>
        <end position="147"/>
    </location>
</feature>
<feature type="modified residue" description="4-aspartylphosphate" evidence="4">
    <location>
        <position position="532"/>
    </location>
</feature>
<dbReference type="SMART" id="SM00448">
    <property type="entry name" value="REC"/>
    <property type="match status" value="1"/>
</dbReference>
<evidence type="ECO:0000313" key="7">
    <source>
        <dbReference type="EMBL" id="KAF2395597.1"/>
    </source>
</evidence>
<feature type="compositionally biased region" description="Polar residues" evidence="5">
    <location>
        <begin position="16"/>
        <end position="28"/>
    </location>
</feature>
<feature type="region of interest" description="Disordered" evidence="5">
    <location>
        <begin position="284"/>
        <end position="461"/>
    </location>
</feature>
<dbReference type="CDD" id="cd17546">
    <property type="entry name" value="REC_hyHK_CKI1_RcsC-like"/>
    <property type="match status" value="1"/>
</dbReference>
<comment type="similarity">
    <text evidence="3">Belongs to the SSK1 family.</text>
</comment>
<dbReference type="Pfam" id="PF00072">
    <property type="entry name" value="Response_reg"/>
    <property type="match status" value="1"/>
</dbReference>
<evidence type="ECO:0000256" key="3">
    <source>
        <dbReference type="ARBA" id="ARBA00093463"/>
    </source>
</evidence>
<dbReference type="Gene3D" id="3.40.50.2300">
    <property type="match status" value="1"/>
</dbReference>
<evidence type="ECO:0000259" key="6">
    <source>
        <dbReference type="PROSITE" id="PS50110"/>
    </source>
</evidence>
<feature type="compositionally biased region" description="Pro residues" evidence="5">
    <location>
        <begin position="74"/>
        <end position="94"/>
    </location>
</feature>
<gene>
    <name evidence="7" type="ORF">EJ06DRAFT_540343</name>
</gene>
<feature type="compositionally biased region" description="Low complexity" evidence="5">
    <location>
        <begin position="54"/>
        <end position="73"/>
    </location>
</feature>
<dbReference type="PANTHER" id="PTHR45339">
    <property type="entry name" value="HYBRID SIGNAL TRANSDUCTION HISTIDINE KINASE J"/>
    <property type="match status" value="1"/>
</dbReference>
<feature type="compositionally biased region" description="Pro residues" evidence="5">
    <location>
        <begin position="130"/>
        <end position="140"/>
    </location>
</feature>
<feature type="compositionally biased region" description="Basic residues" evidence="5">
    <location>
        <begin position="327"/>
        <end position="340"/>
    </location>
</feature>
<feature type="region of interest" description="Disordered" evidence="5">
    <location>
        <begin position="689"/>
        <end position="714"/>
    </location>
</feature>
<evidence type="ECO:0000256" key="5">
    <source>
        <dbReference type="SAM" id="MobiDB-lite"/>
    </source>
</evidence>
<evidence type="ECO:0000256" key="2">
    <source>
        <dbReference type="ARBA" id="ARBA00023012"/>
    </source>
</evidence>
<evidence type="ECO:0000313" key="8">
    <source>
        <dbReference type="Proteomes" id="UP000799640"/>
    </source>
</evidence>
<feature type="domain" description="Response regulatory" evidence="6">
    <location>
        <begin position="483"/>
        <end position="638"/>
    </location>
</feature>
<feature type="compositionally biased region" description="Polar residues" evidence="5">
    <location>
        <begin position="373"/>
        <end position="383"/>
    </location>
</feature>
<proteinExistence type="inferred from homology"/>
<feature type="compositionally biased region" description="Basic residues" evidence="5">
    <location>
        <begin position="361"/>
        <end position="372"/>
    </location>
</feature>
<protein>
    <recommendedName>
        <fullName evidence="6">Response regulatory domain-containing protein</fullName>
    </recommendedName>
</protein>
<dbReference type="SUPFAM" id="SSF52172">
    <property type="entry name" value="CheY-like"/>
    <property type="match status" value="1"/>
</dbReference>
<feature type="compositionally biased region" description="Basic residues" evidence="5">
    <location>
        <begin position="702"/>
        <end position="714"/>
    </location>
</feature>
<feature type="compositionally biased region" description="Pro residues" evidence="5">
    <location>
        <begin position="413"/>
        <end position="430"/>
    </location>
</feature>
<feature type="compositionally biased region" description="Pro residues" evidence="5">
    <location>
        <begin position="301"/>
        <end position="314"/>
    </location>
</feature>
<organism evidence="7 8">
    <name type="scientific">Trichodelitschia bisporula</name>
    <dbReference type="NCBI Taxonomy" id="703511"/>
    <lineage>
        <taxon>Eukaryota</taxon>
        <taxon>Fungi</taxon>
        <taxon>Dikarya</taxon>
        <taxon>Ascomycota</taxon>
        <taxon>Pezizomycotina</taxon>
        <taxon>Dothideomycetes</taxon>
        <taxon>Dothideomycetes incertae sedis</taxon>
        <taxon>Phaeotrichales</taxon>
        <taxon>Phaeotrichaceae</taxon>
        <taxon>Trichodelitschia</taxon>
    </lineage>
</organism>
<dbReference type="PROSITE" id="PS50110">
    <property type="entry name" value="RESPONSE_REGULATORY"/>
    <property type="match status" value="1"/>
</dbReference>
<name>A0A6G1HIB8_9PEZI</name>
<dbReference type="GO" id="GO:0000156">
    <property type="term" value="F:phosphorelay response regulator activity"/>
    <property type="evidence" value="ECO:0007669"/>
    <property type="project" value="UniProtKB-ARBA"/>
</dbReference>
<keyword evidence="1 4" id="KW-0597">Phosphoprotein</keyword>
<keyword evidence="8" id="KW-1185">Reference proteome</keyword>
<evidence type="ECO:0000256" key="1">
    <source>
        <dbReference type="ARBA" id="ARBA00022553"/>
    </source>
</evidence>
<dbReference type="PANTHER" id="PTHR45339:SF1">
    <property type="entry name" value="HYBRID SIGNAL TRANSDUCTION HISTIDINE KINASE J"/>
    <property type="match status" value="1"/>
</dbReference>
<evidence type="ECO:0000256" key="4">
    <source>
        <dbReference type="PROSITE-ProRule" id="PRU00169"/>
    </source>
</evidence>
<dbReference type="FunFam" id="3.40.50.2300:FF:000146">
    <property type="entry name" value="Putative two-component response regulator SSK1p"/>
    <property type="match status" value="1"/>
</dbReference>
<dbReference type="Proteomes" id="UP000799640">
    <property type="component" value="Unassembled WGS sequence"/>
</dbReference>
<feature type="compositionally biased region" description="Low complexity" evidence="5">
    <location>
        <begin position="96"/>
        <end position="117"/>
    </location>
</feature>